<gene>
    <name evidence="1" type="ORF">YP76_21845</name>
</gene>
<proteinExistence type="predicted"/>
<name>A0A0M3AMC4_9SPHN</name>
<organism evidence="1 2">
    <name type="scientific">Sphingobium chungbukense</name>
    <dbReference type="NCBI Taxonomy" id="56193"/>
    <lineage>
        <taxon>Bacteria</taxon>
        <taxon>Pseudomonadati</taxon>
        <taxon>Pseudomonadota</taxon>
        <taxon>Alphaproteobacteria</taxon>
        <taxon>Sphingomonadales</taxon>
        <taxon>Sphingomonadaceae</taxon>
        <taxon>Sphingobium</taxon>
    </lineage>
</organism>
<dbReference type="RefSeq" id="WP_046765712.1">
    <property type="nucleotide sequence ID" value="NZ_LBIC01000012.1"/>
</dbReference>
<dbReference type="EMBL" id="LBIC01000012">
    <property type="protein sequence ID" value="KKW90091.1"/>
    <property type="molecule type" value="Genomic_DNA"/>
</dbReference>
<accession>A0A0M3AMC4</accession>
<reference evidence="1 2" key="1">
    <citation type="submission" date="2015-04" db="EMBL/GenBank/DDBJ databases">
        <title>Genome sequence of aromatic hydrocarbons-degrading Sphingobium chungbukense DJ77.</title>
        <authorList>
            <person name="Kim Y.-C."/>
            <person name="Chae J.-C."/>
        </authorList>
    </citation>
    <scope>NUCLEOTIDE SEQUENCE [LARGE SCALE GENOMIC DNA]</scope>
    <source>
        <strain evidence="1 2">DJ77</strain>
    </source>
</reference>
<sequence length="118" mass="13611">MTQHLKLRIHVSEPFDFERIAGTSELTGWTVDHGDPENEDWEVHLDTGFDFHERHIGRLLVSPRYVGEHLERMFDAIAGFPVRLAHRDDGSWHYAFTGMISQRHEGGESREEADNGTI</sequence>
<evidence type="ECO:0000313" key="1">
    <source>
        <dbReference type="EMBL" id="KKW90091.1"/>
    </source>
</evidence>
<dbReference type="Proteomes" id="UP000033874">
    <property type="component" value="Unassembled WGS sequence"/>
</dbReference>
<dbReference type="PATRIC" id="fig|56193.3.peg.4595"/>
<protein>
    <submittedName>
        <fullName evidence="1">Uncharacterized protein</fullName>
    </submittedName>
</protein>
<evidence type="ECO:0000313" key="2">
    <source>
        <dbReference type="Proteomes" id="UP000033874"/>
    </source>
</evidence>
<keyword evidence="2" id="KW-1185">Reference proteome</keyword>
<dbReference type="AlphaFoldDB" id="A0A0M3AMC4"/>
<dbReference type="STRING" id="56193.YP76_21845"/>
<comment type="caution">
    <text evidence="1">The sequence shown here is derived from an EMBL/GenBank/DDBJ whole genome shotgun (WGS) entry which is preliminary data.</text>
</comment>